<dbReference type="Pfam" id="PF04628">
    <property type="entry name" value="Sedlin_N"/>
    <property type="match status" value="1"/>
</dbReference>
<evidence type="ECO:0000256" key="3">
    <source>
        <dbReference type="ARBA" id="ARBA00022892"/>
    </source>
</evidence>
<dbReference type="PANTHER" id="PTHR12403">
    <property type="entry name" value="TRAFFICKING PROTEIN PARTICLE COMPLEX SUBUNIT 2"/>
    <property type="match status" value="1"/>
</dbReference>
<protein>
    <recommendedName>
        <fullName evidence="4">Trafficking protein particle complex subunit 2-like protein</fullName>
    </recommendedName>
</protein>
<evidence type="ECO:0000313" key="6">
    <source>
        <dbReference type="Proteomes" id="UP000835052"/>
    </source>
</evidence>
<evidence type="ECO:0000256" key="1">
    <source>
        <dbReference type="ARBA" id="ARBA00004556"/>
    </source>
</evidence>
<dbReference type="Gene3D" id="3.30.450.70">
    <property type="match status" value="1"/>
</dbReference>
<evidence type="ECO:0000256" key="2">
    <source>
        <dbReference type="ARBA" id="ARBA00006626"/>
    </source>
</evidence>
<comment type="similarity">
    <text evidence="2">Belongs to the TRAPP small subunits family. Sedlin subfamily.</text>
</comment>
<keyword evidence="3" id="KW-0931">ER-Golgi transport</keyword>
<proteinExistence type="inferred from homology"/>
<name>A0A8S1H027_9PELO</name>
<keyword evidence="6" id="KW-1185">Reference proteome</keyword>
<reference evidence="5" key="1">
    <citation type="submission" date="2020-10" db="EMBL/GenBank/DDBJ databases">
        <authorList>
            <person name="Kikuchi T."/>
        </authorList>
    </citation>
    <scope>NUCLEOTIDE SEQUENCE</scope>
    <source>
        <strain evidence="5">NKZ352</strain>
    </source>
</reference>
<gene>
    <name evidence="5" type="ORF">CAUJ_LOCUS3967</name>
</gene>
<dbReference type="CDD" id="cd14854">
    <property type="entry name" value="TRAPPC2L"/>
    <property type="match status" value="1"/>
</dbReference>
<dbReference type="AlphaFoldDB" id="A0A8S1H027"/>
<sequence length="136" mass="15684">MAGIIAIYIYGRENSRLFHAVNPEELGNVCDIEMFVFCSLDIVDEKVVKSNEMYLGQLFTDQRYKSFGFVTNTGVKIVLVVDFLNSTLKDQDVRSIFKRFHVFYCKTISNPFYTIGSPLHSRWLDDGCKEIFAKSE</sequence>
<dbReference type="InterPro" id="IPR006722">
    <property type="entry name" value="Sedlin"/>
</dbReference>
<evidence type="ECO:0000256" key="4">
    <source>
        <dbReference type="ARBA" id="ARBA00024408"/>
    </source>
</evidence>
<dbReference type="GO" id="GO:0006888">
    <property type="term" value="P:endoplasmic reticulum to Golgi vesicle-mediated transport"/>
    <property type="evidence" value="ECO:0007669"/>
    <property type="project" value="InterPro"/>
</dbReference>
<accession>A0A8S1H027</accession>
<dbReference type="InterPro" id="IPR044760">
    <property type="entry name" value="TRAPPC2L"/>
</dbReference>
<comment type="subcellular location">
    <subcellularLocation>
        <location evidence="1">Cytoplasm</location>
        <location evidence="1">Perinuclear region</location>
    </subcellularLocation>
</comment>
<dbReference type="OrthoDB" id="10258445at2759"/>
<dbReference type="EMBL" id="CAJGYM010000007">
    <property type="protein sequence ID" value="CAD6188048.1"/>
    <property type="molecule type" value="Genomic_DNA"/>
</dbReference>
<evidence type="ECO:0000313" key="5">
    <source>
        <dbReference type="EMBL" id="CAD6188048.1"/>
    </source>
</evidence>
<dbReference type="GO" id="GO:0048471">
    <property type="term" value="C:perinuclear region of cytoplasm"/>
    <property type="evidence" value="ECO:0007669"/>
    <property type="project" value="UniProtKB-SubCell"/>
</dbReference>
<keyword evidence="3" id="KW-0813">Transport</keyword>
<comment type="caution">
    <text evidence="5">The sequence shown here is derived from an EMBL/GenBank/DDBJ whole genome shotgun (WGS) entry which is preliminary data.</text>
</comment>
<dbReference type="SUPFAM" id="SSF64356">
    <property type="entry name" value="SNARE-like"/>
    <property type="match status" value="1"/>
</dbReference>
<dbReference type="InterPro" id="IPR011012">
    <property type="entry name" value="Longin-like_dom_sf"/>
</dbReference>
<organism evidence="5 6">
    <name type="scientific">Caenorhabditis auriculariae</name>
    <dbReference type="NCBI Taxonomy" id="2777116"/>
    <lineage>
        <taxon>Eukaryota</taxon>
        <taxon>Metazoa</taxon>
        <taxon>Ecdysozoa</taxon>
        <taxon>Nematoda</taxon>
        <taxon>Chromadorea</taxon>
        <taxon>Rhabditida</taxon>
        <taxon>Rhabditina</taxon>
        <taxon>Rhabditomorpha</taxon>
        <taxon>Rhabditoidea</taxon>
        <taxon>Rhabditidae</taxon>
        <taxon>Peloderinae</taxon>
        <taxon>Caenorhabditis</taxon>
    </lineage>
</organism>
<dbReference type="Proteomes" id="UP000835052">
    <property type="component" value="Unassembled WGS sequence"/>
</dbReference>